<name>A0A0H3DIM3_AMYMU</name>
<dbReference type="EMBL" id="CP002000">
    <property type="protein sequence ID" value="ADJ49274.1"/>
    <property type="molecule type" value="Genomic_DNA"/>
</dbReference>
<dbReference type="NCBIfam" id="NF033592">
    <property type="entry name" value="transpos_IS4_1"/>
    <property type="match status" value="1"/>
</dbReference>
<dbReference type="HOGENOM" id="CLU_028400_1_0_11"/>
<dbReference type="GO" id="GO:0006313">
    <property type="term" value="P:DNA transposition"/>
    <property type="evidence" value="ECO:0007669"/>
    <property type="project" value="InterPro"/>
</dbReference>
<dbReference type="Pfam" id="PF13006">
    <property type="entry name" value="Nterm_IS4"/>
    <property type="match status" value="1"/>
</dbReference>
<keyword evidence="5" id="KW-1133">Transmembrane helix</keyword>
<dbReference type="EMBL" id="CP002000">
    <property type="protein sequence ID" value="ADJ50526.1"/>
    <property type="molecule type" value="Genomic_DNA"/>
</dbReference>
<protein>
    <submittedName>
        <fullName evidence="9">Transposase IS4 family protein</fullName>
    </submittedName>
</protein>
<evidence type="ECO:0000256" key="4">
    <source>
        <dbReference type="ARBA" id="ARBA00023172"/>
    </source>
</evidence>
<dbReference type="Gene3D" id="3.90.350.10">
    <property type="entry name" value="Transposase Inhibitor Protein From Tn5, Chain A, domain 1"/>
    <property type="match status" value="1"/>
</dbReference>
<organism evidence="9 10">
    <name type="scientific">Amycolatopsis mediterranei (strain U-32)</name>
    <dbReference type="NCBI Taxonomy" id="749927"/>
    <lineage>
        <taxon>Bacteria</taxon>
        <taxon>Bacillati</taxon>
        <taxon>Actinomycetota</taxon>
        <taxon>Actinomycetes</taxon>
        <taxon>Pseudonocardiales</taxon>
        <taxon>Pseudonocardiaceae</taxon>
        <taxon>Amycolatopsis</taxon>
    </lineage>
</organism>
<accession>A0A0H3DIM3</accession>
<dbReference type="InterPro" id="IPR047952">
    <property type="entry name" value="Transpos_IS4"/>
</dbReference>
<dbReference type="OrthoDB" id="477305at2"/>
<dbReference type="AlphaFoldDB" id="A0A0H3DIM3"/>
<dbReference type="PATRIC" id="fig|749927.5.peg.7860"/>
<evidence type="ECO:0000313" key="8">
    <source>
        <dbReference type="EMBL" id="ADJ49274.1"/>
    </source>
</evidence>
<proteinExistence type="inferred from homology"/>
<dbReference type="InterPro" id="IPR024473">
    <property type="entry name" value="Transposases_IS4_N"/>
</dbReference>
<feature type="domain" description="Transposase IS4-like" evidence="6">
    <location>
        <begin position="132"/>
        <end position="347"/>
    </location>
</feature>
<evidence type="ECO:0000256" key="2">
    <source>
        <dbReference type="ARBA" id="ARBA00022578"/>
    </source>
</evidence>
<evidence type="ECO:0000313" key="9">
    <source>
        <dbReference type="EMBL" id="ADJ50526.1"/>
    </source>
</evidence>
<evidence type="ECO:0000256" key="5">
    <source>
        <dbReference type="SAM" id="Phobius"/>
    </source>
</evidence>
<dbReference type="SUPFAM" id="SSF53098">
    <property type="entry name" value="Ribonuclease H-like"/>
    <property type="match status" value="1"/>
</dbReference>
<dbReference type="KEGG" id="amd:AMED_7561"/>
<dbReference type="Pfam" id="PF01609">
    <property type="entry name" value="DDE_Tnp_1"/>
    <property type="match status" value="1"/>
</dbReference>
<comment type="similarity">
    <text evidence="1">Belongs to the transposase 11 family.</text>
</comment>
<dbReference type="GO" id="GO:0003677">
    <property type="term" value="F:DNA binding"/>
    <property type="evidence" value="ECO:0007669"/>
    <property type="project" value="UniProtKB-KW"/>
</dbReference>
<keyword evidence="4" id="KW-0233">DNA recombination</keyword>
<dbReference type="Proteomes" id="UP000000328">
    <property type="component" value="Chromosome"/>
</dbReference>
<evidence type="ECO:0000256" key="1">
    <source>
        <dbReference type="ARBA" id="ARBA00010075"/>
    </source>
</evidence>
<dbReference type="KEGG" id="amd:AMED_8833"/>
<dbReference type="PANTHER" id="PTHR33258:SF1">
    <property type="entry name" value="TRANSPOSASE INSL FOR INSERTION SEQUENCE ELEMENT IS186A-RELATED"/>
    <property type="match status" value="1"/>
</dbReference>
<dbReference type="GO" id="GO:0004803">
    <property type="term" value="F:transposase activity"/>
    <property type="evidence" value="ECO:0007669"/>
    <property type="project" value="InterPro"/>
</dbReference>
<dbReference type="GeneID" id="92875193"/>
<feature type="domain" description="Transposase IS4 N-terminal" evidence="7">
    <location>
        <begin position="15"/>
        <end position="107"/>
    </location>
</feature>
<evidence type="ECO:0000259" key="6">
    <source>
        <dbReference type="Pfam" id="PF01609"/>
    </source>
</evidence>
<dbReference type="InterPro" id="IPR002559">
    <property type="entry name" value="Transposase_11"/>
</dbReference>
<evidence type="ECO:0000256" key="3">
    <source>
        <dbReference type="ARBA" id="ARBA00023125"/>
    </source>
</evidence>
<dbReference type="PANTHER" id="PTHR33258">
    <property type="entry name" value="TRANSPOSASE INSL FOR INSERTION SEQUENCE ELEMENT IS186A-RELATED"/>
    <property type="match status" value="1"/>
</dbReference>
<gene>
    <name evidence="8" type="ordered locus">AMED_7561</name>
    <name evidence="9" type="ordered locus">AMED_8833</name>
</gene>
<evidence type="ECO:0000259" key="7">
    <source>
        <dbReference type="Pfam" id="PF13006"/>
    </source>
</evidence>
<keyword evidence="2" id="KW-0815">Transposition</keyword>
<reference evidence="9 10" key="1">
    <citation type="journal article" date="2010" name="Cell Res.">
        <title>Complete genome sequence of the rifamycin SV-producing Amycolatopsis mediterranei U32 revealed its genetic characteristics in phylogeny and metabolism.</title>
        <authorList>
            <person name="Zhao W."/>
            <person name="Zhong Y."/>
            <person name="Yuan H."/>
            <person name="Wang J."/>
            <person name="Zheng H."/>
            <person name="Wang Y."/>
            <person name="Cen X."/>
            <person name="Xu F."/>
            <person name="Bai J."/>
            <person name="Han X."/>
            <person name="Lu G."/>
            <person name="Zhu Y."/>
            <person name="Shao Z."/>
            <person name="Yan H."/>
            <person name="Li C."/>
            <person name="Peng N."/>
            <person name="Zhang Z."/>
            <person name="Zhang Y."/>
            <person name="Lin W."/>
            <person name="Fan Y."/>
            <person name="Qin Z."/>
            <person name="Hu Y."/>
            <person name="Zhu B."/>
            <person name="Wang S."/>
            <person name="Ding X."/>
            <person name="Zhao G.P."/>
        </authorList>
    </citation>
    <scope>NUCLEOTIDE SEQUENCE [LARGE SCALE GENOMIC DNA]</scope>
    <source>
        <strain evidence="10">U-32</strain>
        <strain evidence="9">U32</strain>
    </source>
</reference>
<keyword evidence="5" id="KW-0472">Membrane</keyword>
<sequence length="460" mass="49426">MTRVVTVAGGCFAPGHLGELTQIVPFEMVDAALAETRRMQQRLRVLPSRVVVYLLLAAGLFTEVGLSQVWTRLCAGLDKLAVARPSPSALAAARVRVGAVPLRALFDLLRGAETGCVQVGTARASRPGVFWRGRLVTAVDGTILCCPDTPANLTQFSKGGGHNGGTGYPMVRVLALVACGTRTIIDAVFGTDRTGEIGYAHQLLRSTRTGMIVLADRNFAAAAWIAALSQTGADMLVRVKNHRRLPVCRALPDGSFVSRIGRVEVRVITAQVTITTSDGRRTETYRLITTVLDTAVPAVEIVELYHQRWEIETAFAELKATSMGGRVLRSRTPAGVTQEIYALLITYQALRIAISDTTLDRADIDPDRGSFTVALHAARDQLIAAAGVIADTAIDLVGAIGRHILDQLLPARRIRTNPRVVKRAISKYVASTAKGRHRGPSHPATITIEIEATLTTQPPA</sequence>
<dbReference type="InterPro" id="IPR012337">
    <property type="entry name" value="RNaseH-like_sf"/>
</dbReference>
<dbReference type="eggNOG" id="COG3385">
    <property type="taxonomic scope" value="Bacteria"/>
</dbReference>
<keyword evidence="5" id="KW-0812">Transmembrane</keyword>
<keyword evidence="3" id="KW-0238">DNA-binding</keyword>
<dbReference type="RefSeq" id="WP_013229317.1">
    <property type="nucleotide sequence ID" value="NC_014318.1"/>
</dbReference>
<evidence type="ECO:0000313" key="10">
    <source>
        <dbReference type="Proteomes" id="UP000000328"/>
    </source>
</evidence>
<feature type="transmembrane region" description="Helical" evidence="5">
    <location>
        <begin position="50"/>
        <end position="70"/>
    </location>
</feature>